<reference evidence="3 4" key="1">
    <citation type="journal article" date="2024" name="Science">
        <title>Giant polyketide synthase enzymes in the biosynthesis of giant marine polyether toxins.</title>
        <authorList>
            <person name="Fallon T.R."/>
            <person name="Shende V.V."/>
            <person name="Wierzbicki I.H."/>
            <person name="Pendleton A.L."/>
            <person name="Watervoot N.F."/>
            <person name="Auber R.P."/>
            <person name="Gonzalez D.J."/>
            <person name="Wisecaver J.H."/>
            <person name="Moore B.S."/>
        </authorList>
    </citation>
    <scope>NUCLEOTIDE SEQUENCE [LARGE SCALE GENOMIC DNA]</scope>
    <source>
        <strain evidence="3 4">12B1</strain>
    </source>
</reference>
<dbReference type="SMART" id="SM00456">
    <property type="entry name" value="WW"/>
    <property type="match status" value="2"/>
</dbReference>
<feature type="compositionally biased region" description="Pro residues" evidence="1">
    <location>
        <begin position="104"/>
        <end position="114"/>
    </location>
</feature>
<sequence>MAPGIIKSLLNPLPEHWSRHKDDQGREYFYNRVTLLTTYDRPGALPLGWHEHRDRATGVLYYWNEWTREVRPYEAQPSPGPSLPVVPPPPSDSSSAPEGHGHIPSPPPGPPPPCSSSSSSFGQGQSSSAGNHRTSRLSQASQASTARESTARRSSLQLGQVTAGDL</sequence>
<dbReference type="PROSITE" id="PS50020">
    <property type="entry name" value="WW_DOMAIN_2"/>
    <property type="match status" value="1"/>
</dbReference>
<dbReference type="EMBL" id="JBGBPQ010000010">
    <property type="protein sequence ID" value="KAL1518671.1"/>
    <property type="molecule type" value="Genomic_DNA"/>
</dbReference>
<dbReference type="InterPro" id="IPR036020">
    <property type="entry name" value="WW_dom_sf"/>
</dbReference>
<feature type="compositionally biased region" description="Low complexity" evidence="1">
    <location>
        <begin position="115"/>
        <end position="128"/>
    </location>
</feature>
<accession>A0AB34JCV9</accession>
<feature type="domain" description="WW" evidence="2">
    <location>
        <begin position="11"/>
        <end position="44"/>
    </location>
</feature>
<dbReference type="SUPFAM" id="SSF51045">
    <property type="entry name" value="WW domain"/>
    <property type="match status" value="2"/>
</dbReference>
<keyword evidence="4" id="KW-1185">Reference proteome</keyword>
<proteinExistence type="predicted"/>
<organism evidence="3 4">
    <name type="scientific">Prymnesium parvum</name>
    <name type="common">Toxic golden alga</name>
    <dbReference type="NCBI Taxonomy" id="97485"/>
    <lineage>
        <taxon>Eukaryota</taxon>
        <taxon>Haptista</taxon>
        <taxon>Haptophyta</taxon>
        <taxon>Prymnesiophyceae</taxon>
        <taxon>Prymnesiales</taxon>
        <taxon>Prymnesiaceae</taxon>
        <taxon>Prymnesium</taxon>
    </lineage>
</organism>
<evidence type="ECO:0000256" key="1">
    <source>
        <dbReference type="SAM" id="MobiDB-lite"/>
    </source>
</evidence>
<gene>
    <name evidence="3" type="ORF">AB1Y20_002959</name>
</gene>
<feature type="region of interest" description="Disordered" evidence="1">
    <location>
        <begin position="73"/>
        <end position="166"/>
    </location>
</feature>
<dbReference type="AlphaFoldDB" id="A0AB34JCV9"/>
<feature type="compositionally biased region" description="Low complexity" evidence="1">
    <location>
        <begin position="138"/>
        <end position="155"/>
    </location>
</feature>
<evidence type="ECO:0000259" key="2">
    <source>
        <dbReference type="PROSITE" id="PS50020"/>
    </source>
</evidence>
<name>A0AB34JCV9_PRYPA</name>
<dbReference type="InterPro" id="IPR001202">
    <property type="entry name" value="WW_dom"/>
</dbReference>
<comment type="caution">
    <text evidence="3">The sequence shown here is derived from an EMBL/GenBank/DDBJ whole genome shotgun (WGS) entry which is preliminary data.</text>
</comment>
<dbReference type="Proteomes" id="UP001515480">
    <property type="component" value="Unassembled WGS sequence"/>
</dbReference>
<dbReference type="PROSITE" id="PS01159">
    <property type="entry name" value="WW_DOMAIN_1"/>
    <property type="match status" value="1"/>
</dbReference>
<dbReference type="Gene3D" id="2.20.70.10">
    <property type="match status" value="1"/>
</dbReference>
<evidence type="ECO:0000313" key="3">
    <source>
        <dbReference type="EMBL" id="KAL1518671.1"/>
    </source>
</evidence>
<protein>
    <recommendedName>
        <fullName evidence="2">WW domain-containing protein</fullName>
    </recommendedName>
</protein>
<dbReference type="CDD" id="cd00201">
    <property type="entry name" value="WW"/>
    <property type="match status" value="1"/>
</dbReference>
<feature type="compositionally biased region" description="Pro residues" evidence="1">
    <location>
        <begin position="78"/>
        <end position="91"/>
    </location>
</feature>
<evidence type="ECO:0000313" key="4">
    <source>
        <dbReference type="Proteomes" id="UP001515480"/>
    </source>
</evidence>
<dbReference type="Pfam" id="PF00397">
    <property type="entry name" value="WW"/>
    <property type="match status" value="2"/>
</dbReference>